<evidence type="ECO:0000313" key="1">
    <source>
        <dbReference type="EMBL" id="CAJ1931516.1"/>
    </source>
</evidence>
<dbReference type="Proteomes" id="UP001295423">
    <property type="component" value="Unassembled WGS sequence"/>
</dbReference>
<protein>
    <submittedName>
        <fullName evidence="1">Uncharacterized protein</fullName>
    </submittedName>
</protein>
<organism evidence="1 2">
    <name type="scientific">Cylindrotheca closterium</name>
    <dbReference type="NCBI Taxonomy" id="2856"/>
    <lineage>
        <taxon>Eukaryota</taxon>
        <taxon>Sar</taxon>
        <taxon>Stramenopiles</taxon>
        <taxon>Ochrophyta</taxon>
        <taxon>Bacillariophyta</taxon>
        <taxon>Bacillariophyceae</taxon>
        <taxon>Bacillariophycidae</taxon>
        <taxon>Bacillariales</taxon>
        <taxon>Bacillariaceae</taxon>
        <taxon>Cylindrotheca</taxon>
    </lineage>
</organism>
<dbReference type="InterPro" id="IPR016024">
    <property type="entry name" value="ARM-type_fold"/>
</dbReference>
<dbReference type="EMBL" id="CAKOGP040000158">
    <property type="protein sequence ID" value="CAJ1931516.1"/>
    <property type="molecule type" value="Genomic_DNA"/>
</dbReference>
<dbReference type="Gene3D" id="1.25.10.10">
    <property type="entry name" value="Leucine-rich Repeat Variant"/>
    <property type="match status" value="1"/>
</dbReference>
<reference evidence="1" key="1">
    <citation type="submission" date="2023-08" db="EMBL/GenBank/DDBJ databases">
        <authorList>
            <person name="Audoor S."/>
            <person name="Bilcke G."/>
        </authorList>
    </citation>
    <scope>NUCLEOTIDE SEQUENCE</scope>
</reference>
<dbReference type="InterPro" id="IPR011989">
    <property type="entry name" value="ARM-like"/>
</dbReference>
<comment type="caution">
    <text evidence="1">The sequence shown here is derived from an EMBL/GenBank/DDBJ whole genome shotgun (WGS) entry which is preliminary data.</text>
</comment>
<name>A0AAD2FE04_9STRA</name>
<dbReference type="SUPFAM" id="SSF48371">
    <property type="entry name" value="ARM repeat"/>
    <property type="match status" value="1"/>
</dbReference>
<dbReference type="AlphaFoldDB" id="A0AAD2FE04"/>
<proteinExistence type="predicted"/>
<keyword evidence="2" id="KW-1185">Reference proteome</keyword>
<sequence>MGPALDVLNRSLHGDAGARSFLDQTSSIYVLDATDVSSPKTYGCWNFINEAINEVERAEASAQTVTLSAHVQLLIQMALRVARRSSDVDRYLMTMCIENASRYHGSPNESKRLIEINGEIRDIVMGRIAALALDPNSQNPGNTSTFADGTVLDMLCGVLAANAVSNGPAAVHHLISEWILPSAITFPPYCLACVILHLALEASRKTAPAGIQDMLQQVSSAVISRVLAPVLADSIKETNANSQTNGEGEGSTHERNCRIAALCLQAMDVWCKVTDLSLAQIRHVCSKVQINIVDVLSDAMYSDSKLVIDALAELIEGVVNKHQDLTVSNEHMSQVRYIMQVDEASFRSHITKEQLITIESKEMLSILEELNSAIGLQRFRFIDRQNSGDESVCRNLARIGSSIASACIKGSPGNSSAAGSLSMGRGLHTLLIQAASHPSVNVCGLAIDVLQQFLPTESGLDIQLLPILQRRAITPYHVTNGVLSLEASDICSVDYIEFENFRSTVLTEALAACLKHDGKQFLASCTNAVDEFCAASPSVHASFHLEAALFCIATVHGEVAASNLATPIVAASIQTCIHALARKPRTLMANSLTLVQANNLIYNYAPLLVTLQATEALSAATDFALSTFNLCGTSFPDEESSVSMRQEGDVSPYSKACFSLKKILTLVPHNFVAGQAVAAFGAAWELSYSAANRMEILTVDARKAMAEGICYVIACLPENQRGNSLLALAMPSIDCLETMLQHAKSAANSSLEQQERILQRIADEMIIVTTVKSSFSQALANVEQPSTASIRAIELPIIQRLWPSVSQAARQYNSNESVSEALGVFFASCVPRVLNTSTSFEIFQQLCTEASAIVQSGTSKNHNLECVLKLVESFANAHGTVMDRIAASLSQGPHQQHQGANGEQGVEREQEVYRCIESLILSSIDALKPMLGETWTCERQGNGQAAFESKPVAKNSSQEKATTKALPSVFSLLKSLSRSCPIFLLHLPSCQGEDPREDPLFARAINAAVASVLDSEDLLSLGSLEILARLIQLAESEIEAIRNVAGDILSRVRFDVTMSLVIGCCGKLNASTLDHASELLKRLLMLNATPTEELRSVLVRALSNECVHLGVRGKEVVLESLMQSCQNIVSLEDFSRLAHELWSLHQIDTPEALPNSDKVARFCRSYSPS</sequence>
<accession>A0AAD2FE04</accession>
<evidence type="ECO:0000313" key="2">
    <source>
        <dbReference type="Proteomes" id="UP001295423"/>
    </source>
</evidence>
<gene>
    <name evidence="1" type="ORF">CYCCA115_LOCUS2422</name>
</gene>